<dbReference type="Proteomes" id="UP000294664">
    <property type="component" value="Unassembled WGS sequence"/>
</dbReference>
<keyword evidence="7 12" id="KW-0418">Kinase</keyword>
<reference evidence="12 13" key="1">
    <citation type="submission" date="2019-03" db="EMBL/GenBank/DDBJ databases">
        <title>Genomic Encyclopedia of Type Strains, Phase IV (KMG-IV): sequencing the most valuable type-strain genomes for metagenomic binning, comparative biology and taxonomic classification.</title>
        <authorList>
            <person name="Goeker M."/>
        </authorList>
    </citation>
    <scope>NUCLEOTIDE SEQUENCE [LARGE SCALE GENOMIC DNA]</scope>
    <source>
        <strain evidence="12 13">DSM 9035</strain>
    </source>
</reference>
<evidence type="ECO:0000256" key="8">
    <source>
        <dbReference type="ARBA" id="ARBA00022840"/>
    </source>
</evidence>
<keyword evidence="8" id="KW-0067">ATP-binding</keyword>
<dbReference type="Gene3D" id="1.10.287.130">
    <property type="match status" value="1"/>
</dbReference>
<dbReference type="GO" id="GO:0005886">
    <property type="term" value="C:plasma membrane"/>
    <property type="evidence" value="ECO:0007669"/>
    <property type="project" value="TreeGrafter"/>
</dbReference>
<evidence type="ECO:0000259" key="10">
    <source>
        <dbReference type="PROSITE" id="PS50109"/>
    </source>
</evidence>
<dbReference type="InterPro" id="IPR004358">
    <property type="entry name" value="Sig_transdc_His_kin-like_C"/>
</dbReference>
<dbReference type="CDD" id="cd06225">
    <property type="entry name" value="HAMP"/>
    <property type="match status" value="1"/>
</dbReference>
<dbReference type="EMBL" id="SMAI01000015">
    <property type="protein sequence ID" value="TCT02014.1"/>
    <property type="molecule type" value="Genomic_DNA"/>
</dbReference>
<keyword evidence="6" id="KW-0547">Nucleotide-binding</keyword>
<feature type="domain" description="HAMP" evidence="11">
    <location>
        <begin position="182"/>
        <end position="236"/>
    </location>
</feature>
<dbReference type="SMART" id="SM00304">
    <property type="entry name" value="HAMP"/>
    <property type="match status" value="1"/>
</dbReference>
<keyword evidence="5" id="KW-0808">Transferase</keyword>
<dbReference type="InterPro" id="IPR003660">
    <property type="entry name" value="HAMP_dom"/>
</dbReference>
<keyword evidence="4" id="KW-0597">Phosphoprotein</keyword>
<dbReference type="SMART" id="SM00387">
    <property type="entry name" value="HATPase_c"/>
    <property type="match status" value="1"/>
</dbReference>
<dbReference type="InterPro" id="IPR050980">
    <property type="entry name" value="2C_sensor_his_kinase"/>
</dbReference>
<dbReference type="SUPFAM" id="SSF55874">
    <property type="entry name" value="ATPase domain of HSP90 chaperone/DNA topoisomerase II/histidine kinase"/>
    <property type="match status" value="1"/>
</dbReference>
<name>A0A4R3LNP9_9HYPH</name>
<evidence type="ECO:0000313" key="12">
    <source>
        <dbReference type="EMBL" id="TCT02014.1"/>
    </source>
</evidence>
<dbReference type="RefSeq" id="WP_132034529.1">
    <property type="nucleotide sequence ID" value="NZ_SMAI01000015.1"/>
</dbReference>
<evidence type="ECO:0000313" key="13">
    <source>
        <dbReference type="Proteomes" id="UP000294664"/>
    </source>
</evidence>
<evidence type="ECO:0000256" key="5">
    <source>
        <dbReference type="ARBA" id="ARBA00022679"/>
    </source>
</evidence>
<feature type="transmembrane region" description="Helical" evidence="9">
    <location>
        <begin position="12"/>
        <end position="32"/>
    </location>
</feature>
<gene>
    <name evidence="12" type="ORF">EDC64_11545</name>
</gene>
<dbReference type="EC" id="2.7.13.3" evidence="3"/>
<accession>A0A4R3LNP9</accession>
<evidence type="ECO:0000256" key="2">
    <source>
        <dbReference type="ARBA" id="ARBA00004370"/>
    </source>
</evidence>
<dbReference type="Gene3D" id="3.30.565.10">
    <property type="entry name" value="Histidine kinase-like ATPase, C-terminal domain"/>
    <property type="match status" value="1"/>
</dbReference>
<organism evidence="12 13">
    <name type="scientific">Aquabacter spiritensis</name>
    <dbReference type="NCBI Taxonomy" id="933073"/>
    <lineage>
        <taxon>Bacteria</taxon>
        <taxon>Pseudomonadati</taxon>
        <taxon>Pseudomonadota</taxon>
        <taxon>Alphaproteobacteria</taxon>
        <taxon>Hyphomicrobiales</taxon>
        <taxon>Xanthobacteraceae</taxon>
        <taxon>Aquabacter</taxon>
    </lineage>
</organism>
<evidence type="ECO:0000256" key="3">
    <source>
        <dbReference type="ARBA" id="ARBA00012438"/>
    </source>
</evidence>
<keyword evidence="9" id="KW-0472">Membrane</keyword>
<protein>
    <recommendedName>
        <fullName evidence="3">histidine kinase</fullName>
        <ecNumber evidence="3">2.7.13.3</ecNumber>
    </recommendedName>
</protein>
<dbReference type="PROSITE" id="PS51257">
    <property type="entry name" value="PROKAR_LIPOPROTEIN"/>
    <property type="match status" value="1"/>
</dbReference>
<dbReference type="InterPro" id="IPR036890">
    <property type="entry name" value="HATPase_C_sf"/>
</dbReference>
<keyword evidence="9" id="KW-0812">Transmembrane</keyword>
<feature type="transmembrane region" description="Helical" evidence="9">
    <location>
        <begin position="160"/>
        <end position="181"/>
    </location>
</feature>
<dbReference type="AlphaFoldDB" id="A0A4R3LNP9"/>
<dbReference type="PANTHER" id="PTHR44936">
    <property type="entry name" value="SENSOR PROTEIN CREC"/>
    <property type="match status" value="1"/>
</dbReference>
<dbReference type="InterPro" id="IPR003594">
    <property type="entry name" value="HATPase_dom"/>
</dbReference>
<sequence length="454" mass="48703">MTIRFGLTTRILAIGGSMLLACWIMLIAFYYWSSDLTRTAANPRPEQLAGIADLLDADGRERDIILRALQSATLEVRIVQSLPPLNAGADAGSRPAFAPYRDLLGDRLLAIRAAPRPDGALGQRLFPRVAEVIEFWIRLRGGETLLVEARTPFIVTLSGLPAGLGAGLLGTLFACAAFVLLHREIRPLTRLAAAVDRIDPAGDPIHLPAIRSSTPEIGALIRAFDRLQTRLQTMMRSRFAMIGGIQHDVRSFATRLRLRVEHLPDARERERAAQDIATMIELLDNALLTARAGVGVLDEELLDLALLVQTEVTDLKAAGSPVQLESAPAGAEAWVIGDRLALRRVLGNVIDNAVKFGERARVTLSSDGKQISIHVDDDGPGFLPEHRDILLEPFVRAEPSRARATGGAGLGLAVARGLVEAHGGGITLGANGTVGGRVTLTLPVFEPAPPGDDL</sequence>
<dbReference type="Pfam" id="PF02518">
    <property type="entry name" value="HATPase_c"/>
    <property type="match status" value="1"/>
</dbReference>
<comment type="subcellular location">
    <subcellularLocation>
        <location evidence="2">Membrane</location>
    </subcellularLocation>
</comment>
<feature type="domain" description="Histidine kinase" evidence="10">
    <location>
        <begin position="244"/>
        <end position="446"/>
    </location>
</feature>
<comment type="catalytic activity">
    <reaction evidence="1">
        <text>ATP + protein L-histidine = ADP + protein N-phospho-L-histidine.</text>
        <dbReference type="EC" id="2.7.13.3"/>
    </reaction>
</comment>
<dbReference type="GO" id="GO:0000155">
    <property type="term" value="F:phosphorelay sensor kinase activity"/>
    <property type="evidence" value="ECO:0007669"/>
    <property type="project" value="TreeGrafter"/>
</dbReference>
<comment type="caution">
    <text evidence="12">The sequence shown here is derived from an EMBL/GenBank/DDBJ whole genome shotgun (WGS) entry which is preliminary data.</text>
</comment>
<keyword evidence="9" id="KW-1133">Transmembrane helix</keyword>
<evidence type="ECO:0000256" key="9">
    <source>
        <dbReference type="SAM" id="Phobius"/>
    </source>
</evidence>
<evidence type="ECO:0000256" key="4">
    <source>
        <dbReference type="ARBA" id="ARBA00022553"/>
    </source>
</evidence>
<evidence type="ECO:0000256" key="1">
    <source>
        <dbReference type="ARBA" id="ARBA00000085"/>
    </source>
</evidence>
<dbReference type="InterPro" id="IPR005467">
    <property type="entry name" value="His_kinase_dom"/>
</dbReference>
<dbReference type="PROSITE" id="PS50885">
    <property type="entry name" value="HAMP"/>
    <property type="match status" value="1"/>
</dbReference>
<evidence type="ECO:0000256" key="7">
    <source>
        <dbReference type="ARBA" id="ARBA00022777"/>
    </source>
</evidence>
<dbReference type="GO" id="GO:0005524">
    <property type="term" value="F:ATP binding"/>
    <property type="evidence" value="ECO:0007669"/>
    <property type="project" value="UniProtKB-KW"/>
</dbReference>
<dbReference type="PANTHER" id="PTHR44936:SF10">
    <property type="entry name" value="SENSOR PROTEIN RSTB"/>
    <property type="match status" value="1"/>
</dbReference>
<dbReference type="OrthoDB" id="9804645at2"/>
<dbReference type="Pfam" id="PF00672">
    <property type="entry name" value="HAMP"/>
    <property type="match status" value="1"/>
</dbReference>
<proteinExistence type="predicted"/>
<dbReference type="PROSITE" id="PS50109">
    <property type="entry name" value="HIS_KIN"/>
    <property type="match status" value="1"/>
</dbReference>
<evidence type="ECO:0000256" key="6">
    <source>
        <dbReference type="ARBA" id="ARBA00022741"/>
    </source>
</evidence>
<evidence type="ECO:0000259" key="11">
    <source>
        <dbReference type="PROSITE" id="PS50885"/>
    </source>
</evidence>
<keyword evidence="13" id="KW-1185">Reference proteome</keyword>
<dbReference type="PRINTS" id="PR00344">
    <property type="entry name" value="BCTRLSENSOR"/>
</dbReference>